<proteinExistence type="predicted"/>
<feature type="region of interest" description="Disordered" evidence="1">
    <location>
        <begin position="63"/>
        <end position="86"/>
    </location>
</feature>
<reference evidence="3" key="1">
    <citation type="journal article" date="2010" name="Genome Res.">
        <title>Population genomic sequencing of Coccidioides fungi reveals recent hybridization and transposon control.</title>
        <authorList>
            <person name="Neafsey D.E."/>
            <person name="Barker B.M."/>
            <person name="Sharpton T.J."/>
            <person name="Stajich J.E."/>
            <person name="Park D.J."/>
            <person name="Whiston E."/>
            <person name="Hung C.-Y."/>
            <person name="McMahan C."/>
            <person name="White J."/>
            <person name="Sykes S."/>
            <person name="Heiman D."/>
            <person name="Young S."/>
            <person name="Zeng Q."/>
            <person name="Abouelleil A."/>
            <person name="Aftuck L."/>
            <person name="Bessette D."/>
            <person name="Brown A."/>
            <person name="FitzGerald M."/>
            <person name="Lui A."/>
            <person name="Macdonald J.P."/>
            <person name="Priest M."/>
            <person name="Orbach M.J."/>
            <person name="Galgiani J.N."/>
            <person name="Kirkland T.N."/>
            <person name="Cole G.T."/>
            <person name="Birren B.W."/>
            <person name="Henn M.R."/>
            <person name="Taylor J.W."/>
            <person name="Rounsley S.D."/>
        </authorList>
    </citation>
    <scope>NUCLEOTIDE SEQUENCE [LARGE SCALE GENOMIC DNA]</scope>
    <source>
        <strain evidence="3">RMSCC 757 / Silveira</strain>
    </source>
</reference>
<dbReference type="VEuPathDB" id="FungiDB:CPSG_00613"/>
<feature type="compositionally biased region" description="Low complexity" evidence="1">
    <location>
        <begin position="75"/>
        <end position="86"/>
    </location>
</feature>
<evidence type="ECO:0000256" key="1">
    <source>
        <dbReference type="SAM" id="MobiDB-lite"/>
    </source>
</evidence>
<evidence type="ECO:0000313" key="2">
    <source>
        <dbReference type="EMBL" id="EFW22714.1"/>
    </source>
</evidence>
<dbReference type="EMBL" id="GL636486">
    <property type="protein sequence ID" value="EFW22714.1"/>
    <property type="molecule type" value="Genomic_DNA"/>
</dbReference>
<accession>E9CSQ4</accession>
<reference evidence="3" key="2">
    <citation type="submission" date="2010-03" db="EMBL/GenBank/DDBJ databases">
        <title>The genome sequence of Coccidioides posadasii strain Silveira.</title>
        <authorList>
            <consortium name="The Broad Institute Genome Sequencing Center for Infectious Disease"/>
            <person name="Neafsey D."/>
            <person name="Orbach M."/>
            <person name="Henn M.R."/>
            <person name="Cole G.T."/>
            <person name="Galgiani J."/>
            <person name="Gardner M.J."/>
            <person name="Kirkland T.N."/>
            <person name="Taylor J.W."/>
            <person name="Young S.K."/>
            <person name="Zeng Q."/>
            <person name="Koehrsen M."/>
            <person name="Alvarado L."/>
            <person name="Berlin A."/>
            <person name="Borenstein D."/>
            <person name="Chapman S.B."/>
            <person name="Chen Z."/>
            <person name="Engels R."/>
            <person name="Freedman E."/>
            <person name="Gellesch M."/>
            <person name="Goldberg J."/>
            <person name="Griggs A."/>
            <person name="Gujja S."/>
            <person name="Heilman E."/>
            <person name="Heiman D."/>
            <person name="Howarth C."/>
            <person name="Jen D."/>
            <person name="Larson L."/>
            <person name="Mehta T."/>
            <person name="Neiman D."/>
            <person name="Park D."/>
            <person name="Pearson M."/>
            <person name="Richards J."/>
            <person name="Roberts A."/>
            <person name="Saif S."/>
            <person name="Shea T."/>
            <person name="Shenoy N."/>
            <person name="Sisk P."/>
            <person name="Stolte C."/>
            <person name="Sykes S."/>
            <person name="Walk T."/>
            <person name="White J."/>
            <person name="Yandava C."/>
            <person name="Haas B."/>
            <person name="Nusbaum C."/>
            <person name="Birren B."/>
        </authorList>
    </citation>
    <scope>NUCLEOTIDE SEQUENCE [LARGE SCALE GENOMIC DNA]</scope>
    <source>
        <strain evidence="3">RMSCC 757 / Silveira</strain>
    </source>
</reference>
<evidence type="ECO:0000313" key="3">
    <source>
        <dbReference type="Proteomes" id="UP000002497"/>
    </source>
</evidence>
<dbReference type="HOGENOM" id="CLU_1348801_0_0_1"/>
<organism evidence="3">
    <name type="scientific">Coccidioides posadasii (strain RMSCC 757 / Silveira)</name>
    <name type="common">Valley fever fungus</name>
    <dbReference type="NCBI Taxonomy" id="443226"/>
    <lineage>
        <taxon>Eukaryota</taxon>
        <taxon>Fungi</taxon>
        <taxon>Dikarya</taxon>
        <taxon>Ascomycota</taxon>
        <taxon>Pezizomycotina</taxon>
        <taxon>Eurotiomycetes</taxon>
        <taxon>Eurotiomycetidae</taxon>
        <taxon>Onygenales</taxon>
        <taxon>Onygenaceae</taxon>
        <taxon>Coccidioides</taxon>
    </lineage>
</organism>
<protein>
    <submittedName>
        <fullName evidence="2">Uncharacterized protein</fullName>
    </submittedName>
</protein>
<dbReference type="Proteomes" id="UP000002497">
    <property type="component" value="Unassembled WGS sequence"/>
</dbReference>
<keyword evidence="3" id="KW-1185">Reference proteome</keyword>
<dbReference type="AlphaFoldDB" id="E9CSQ4"/>
<sequence>MGIKLLSILWSRSKAACRLLEIPPPVHDVPFFLWSAAKALRIAAVIGRFPQTSQGAAPPGLRDFLSTSVHHHRPSTSTSTSSFSSSPSLCPGGAWERCLGSVQDLHLLYVPSAEIYRRSSPESTLFRPIPDLQDLTKEAGSGRSCGMNEGVFPVAPGGSVYCRLQTTVNIFPKASFVAGSFPSPSTSLTPSLIPPIVHMHTRD</sequence>
<gene>
    <name evidence="2" type="ORF">CPSG_00613</name>
</gene>
<name>E9CSQ4_COCPS</name>